<organism evidence="1 2">
    <name type="scientific">Romanomermis culicivorax</name>
    <name type="common">Nematode worm</name>
    <dbReference type="NCBI Taxonomy" id="13658"/>
    <lineage>
        <taxon>Eukaryota</taxon>
        <taxon>Metazoa</taxon>
        <taxon>Ecdysozoa</taxon>
        <taxon>Nematoda</taxon>
        <taxon>Enoplea</taxon>
        <taxon>Dorylaimia</taxon>
        <taxon>Mermithida</taxon>
        <taxon>Mermithoidea</taxon>
        <taxon>Mermithidae</taxon>
        <taxon>Romanomermis</taxon>
    </lineage>
</organism>
<protein>
    <submittedName>
        <fullName evidence="2">Uncharacterized protein</fullName>
    </submittedName>
</protein>
<dbReference type="Proteomes" id="UP000887565">
    <property type="component" value="Unplaced"/>
</dbReference>
<accession>A0A915I6X4</accession>
<keyword evidence="1" id="KW-1185">Reference proteome</keyword>
<name>A0A915I6X4_ROMCU</name>
<dbReference type="AlphaFoldDB" id="A0A915I6X4"/>
<evidence type="ECO:0000313" key="1">
    <source>
        <dbReference type="Proteomes" id="UP000887565"/>
    </source>
</evidence>
<sequence length="66" mass="7493">MKLTKTNQVYCSRQILKISSHPIMAVTFEKSFFNKISGFFPVFSVQQKIPGLFPVSPIAMNPDKQT</sequence>
<evidence type="ECO:0000313" key="2">
    <source>
        <dbReference type="WBParaSite" id="nRc.2.0.1.t09893-RA"/>
    </source>
</evidence>
<dbReference type="WBParaSite" id="nRc.2.0.1.t09893-RA">
    <property type="protein sequence ID" value="nRc.2.0.1.t09893-RA"/>
    <property type="gene ID" value="nRc.2.0.1.g09893"/>
</dbReference>
<proteinExistence type="predicted"/>
<reference evidence="2" key="1">
    <citation type="submission" date="2022-11" db="UniProtKB">
        <authorList>
            <consortium name="WormBaseParasite"/>
        </authorList>
    </citation>
    <scope>IDENTIFICATION</scope>
</reference>